<name>A0A9W9XTY1_9EURO</name>
<dbReference type="Proteomes" id="UP001149954">
    <property type="component" value="Unassembled WGS sequence"/>
</dbReference>
<evidence type="ECO:0000313" key="2">
    <source>
        <dbReference type="Proteomes" id="UP001149954"/>
    </source>
</evidence>
<keyword evidence="2" id="KW-1185">Reference proteome</keyword>
<reference evidence="1" key="2">
    <citation type="journal article" date="2023" name="IMA Fungus">
        <title>Comparative genomic study of the Penicillium genus elucidates a diverse pangenome and 15 lateral gene transfer events.</title>
        <authorList>
            <person name="Petersen C."/>
            <person name="Sorensen T."/>
            <person name="Nielsen M.R."/>
            <person name="Sondergaard T.E."/>
            <person name="Sorensen J.L."/>
            <person name="Fitzpatrick D.A."/>
            <person name="Frisvad J.C."/>
            <person name="Nielsen K.L."/>
        </authorList>
    </citation>
    <scope>NUCLEOTIDE SEQUENCE</scope>
    <source>
        <strain evidence="1">IBT 29495</strain>
    </source>
</reference>
<organism evidence="1 2">
    <name type="scientific">Penicillium fimorum</name>
    <dbReference type="NCBI Taxonomy" id="1882269"/>
    <lineage>
        <taxon>Eukaryota</taxon>
        <taxon>Fungi</taxon>
        <taxon>Dikarya</taxon>
        <taxon>Ascomycota</taxon>
        <taxon>Pezizomycotina</taxon>
        <taxon>Eurotiomycetes</taxon>
        <taxon>Eurotiomycetidae</taxon>
        <taxon>Eurotiales</taxon>
        <taxon>Aspergillaceae</taxon>
        <taxon>Penicillium</taxon>
    </lineage>
</organism>
<sequence length="180" mass="20146">MSDQKPLLDPAMGDLGKFPAEIIFKILDNLLGSSPRLTHENFHSIKQLMKTSKAVEECIKFEWVSSTAPNSLKQRMNAVVWYSNSDVAKAALGLQGLEPDAFPILDPHTLGPDLITEILHDDCHDCFEWFAEIVPGTHMECCNECGRTFKSLSIDAKLGKFGQQALPTDLYDYNDSYFGF</sequence>
<proteinExistence type="predicted"/>
<comment type="caution">
    <text evidence="1">The sequence shown here is derived from an EMBL/GenBank/DDBJ whole genome shotgun (WGS) entry which is preliminary data.</text>
</comment>
<evidence type="ECO:0000313" key="1">
    <source>
        <dbReference type="EMBL" id="KAJ5503292.1"/>
    </source>
</evidence>
<dbReference type="EMBL" id="JAPWDS010000003">
    <property type="protein sequence ID" value="KAJ5503292.1"/>
    <property type="molecule type" value="Genomic_DNA"/>
</dbReference>
<accession>A0A9W9XTY1</accession>
<dbReference type="AlphaFoldDB" id="A0A9W9XTY1"/>
<gene>
    <name evidence="1" type="ORF">N7463_006166</name>
</gene>
<protein>
    <submittedName>
        <fullName evidence="1">Uncharacterized protein</fullName>
    </submittedName>
</protein>
<reference evidence="1" key="1">
    <citation type="submission" date="2022-12" db="EMBL/GenBank/DDBJ databases">
        <authorList>
            <person name="Petersen C."/>
        </authorList>
    </citation>
    <scope>NUCLEOTIDE SEQUENCE</scope>
    <source>
        <strain evidence="1">IBT 29495</strain>
    </source>
</reference>
<dbReference type="OrthoDB" id="432281at2759"/>